<dbReference type="AlphaFoldDB" id="A0A2U1STC4"/>
<dbReference type="InterPro" id="IPR053145">
    <property type="entry name" value="AB_hydrolase_Est10"/>
</dbReference>
<evidence type="ECO:0000313" key="2">
    <source>
        <dbReference type="Proteomes" id="UP000245137"/>
    </source>
</evidence>
<organism evidence="1 2">
    <name type="scientific">Methylosinus sporium</name>
    <dbReference type="NCBI Taxonomy" id="428"/>
    <lineage>
        <taxon>Bacteria</taxon>
        <taxon>Pseudomonadati</taxon>
        <taxon>Pseudomonadota</taxon>
        <taxon>Alphaproteobacteria</taxon>
        <taxon>Hyphomicrobiales</taxon>
        <taxon>Methylocystaceae</taxon>
        <taxon>Methylosinus</taxon>
    </lineage>
</organism>
<dbReference type="InterPro" id="IPR029058">
    <property type="entry name" value="AB_hydrolase_fold"/>
</dbReference>
<dbReference type="PANTHER" id="PTHR43265:SF1">
    <property type="entry name" value="ESTERASE ESTD"/>
    <property type="match status" value="1"/>
</dbReference>
<sequence>MNSTPVAIGESFGWLHHADGDRGVVMCASIGYEGLCAHQSWRVLADRLAAAGLPTLRFDYPGEGDSLGGPADPAIVDAWREQIRAAVRWMREAIGVREVALVGLRLGAALAAEVGGVERLVQIAPVTKGSSYLRELKMMARVLAASGPTPEASIAAATASDDIHLEGFTITQPMAAAIKRIDLSRLEAAPAERVLVLHDPAARPAPEFLERLRSLGAHVETRELADYRALTPAPMPPPPPLADLDAVVAFAGEGAGRALISQPPQGALATEHFVERGVVFGERRQLAGVLCLPRGKPKLTVLLLDTGANHHIGCGRSTVDFARALTRLGFASLRMDTLGIGDSAVVENGPRSALYDAARAEDVSAALDFLEMRGLENVTLYGVCSGAALALYAALADTRVTALALANLQVFGKIEGEDREKLLEMGFAATHTYVAKAMSAKAWARVVNGEVAFAKLLDIASALLRRKGSAFAVALAQRLGFAHGKTHEARANFARLSARGVRILMLHGDHDVGREEMNVCFGPDARFLRNLPNVAVDVLDGADHALSSALSREALLEKMSFFLLAADRDADPGRDDRRAMAGALTMATFGAFTLMTNLE</sequence>
<dbReference type="Proteomes" id="UP000245137">
    <property type="component" value="Unassembled WGS sequence"/>
</dbReference>
<name>A0A2U1STC4_METSR</name>
<evidence type="ECO:0000313" key="1">
    <source>
        <dbReference type="EMBL" id="PWB94864.1"/>
    </source>
</evidence>
<dbReference type="OrthoDB" id="249225at2"/>
<dbReference type="GO" id="GO:0052689">
    <property type="term" value="F:carboxylic ester hydrolase activity"/>
    <property type="evidence" value="ECO:0007669"/>
    <property type="project" value="TreeGrafter"/>
</dbReference>
<dbReference type="RefSeq" id="WP_108916233.1">
    <property type="nucleotide sequence ID" value="NZ_BGJY01000005.1"/>
</dbReference>
<gene>
    <name evidence="1" type="ORF">C5689_05285</name>
</gene>
<accession>A0A2U1STC4</accession>
<dbReference type="PANTHER" id="PTHR43265">
    <property type="entry name" value="ESTERASE ESTD"/>
    <property type="match status" value="1"/>
</dbReference>
<keyword evidence="2" id="KW-1185">Reference proteome</keyword>
<dbReference type="EMBL" id="PUIV01000005">
    <property type="protein sequence ID" value="PWB94864.1"/>
    <property type="molecule type" value="Genomic_DNA"/>
</dbReference>
<proteinExistence type="predicted"/>
<dbReference type="SUPFAM" id="SSF53474">
    <property type="entry name" value="alpha/beta-Hydrolases"/>
    <property type="match status" value="2"/>
</dbReference>
<reference evidence="1 2" key="1">
    <citation type="journal article" date="2018" name="Appl. Microbiol. Biotechnol.">
        <title>Co-cultivation of the strictly anaerobic methanogen Methanosarcina barkeri with aerobic methanotrophs in an oxygen-limited membrane bioreactor.</title>
        <authorList>
            <person name="In 't Zandt M.H."/>
            <person name="van den Bosch T.J.M."/>
            <person name="Rijkers R."/>
            <person name="van Kessel M.A.H.J."/>
            <person name="Jetten M.S.M."/>
            <person name="Welte C.U."/>
        </authorList>
    </citation>
    <scope>NUCLEOTIDE SEQUENCE [LARGE SCALE GENOMIC DNA]</scope>
    <source>
        <strain evidence="1 2">DSM 17706</strain>
    </source>
</reference>
<protein>
    <recommendedName>
        <fullName evidence="3">Alpha/beta fold hydrolase</fullName>
    </recommendedName>
</protein>
<dbReference type="Gene3D" id="3.40.50.1820">
    <property type="entry name" value="alpha/beta hydrolase"/>
    <property type="match status" value="2"/>
</dbReference>
<evidence type="ECO:0008006" key="3">
    <source>
        <dbReference type="Google" id="ProtNLM"/>
    </source>
</evidence>
<comment type="caution">
    <text evidence="1">The sequence shown here is derived from an EMBL/GenBank/DDBJ whole genome shotgun (WGS) entry which is preliminary data.</text>
</comment>